<feature type="signal peptide" evidence="1">
    <location>
        <begin position="1"/>
        <end position="26"/>
    </location>
</feature>
<name>A0A495EA21_9FLAO</name>
<keyword evidence="4" id="KW-1185">Reference proteome</keyword>
<evidence type="ECO:0000313" key="3">
    <source>
        <dbReference type="EMBL" id="RKR13449.1"/>
    </source>
</evidence>
<feature type="domain" description="Haem-binding" evidence="2">
    <location>
        <begin position="12"/>
        <end position="147"/>
    </location>
</feature>
<accession>A0A495EA21</accession>
<proteinExistence type="predicted"/>
<evidence type="ECO:0000256" key="1">
    <source>
        <dbReference type="SAM" id="SignalP"/>
    </source>
</evidence>
<keyword evidence="1" id="KW-0732">Signal</keyword>
<reference evidence="3 4" key="1">
    <citation type="submission" date="2018-10" db="EMBL/GenBank/DDBJ databases">
        <title>Genomic Encyclopedia of Archaeal and Bacterial Type Strains, Phase II (KMG-II): from individual species to whole genera.</title>
        <authorList>
            <person name="Goeker M."/>
        </authorList>
    </citation>
    <scope>NUCLEOTIDE SEQUENCE [LARGE SCALE GENOMIC DNA]</scope>
    <source>
        <strain evidence="3 4">DSM 25230</strain>
    </source>
</reference>
<feature type="chain" id="PRO_5019820597" evidence="1">
    <location>
        <begin position="27"/>
        <end position="156"/>
    </location>
</feature>
<evidence type="ECO:0000313" key="4">
    <source>
        <dbReference type="Proteomes" id="UP000269412"/>
    </source>
</evidence>
<evidence type="ECO:0000259" key="2">
    <source>
        <dbReference type="SMART" id="SM01235"/>
    </source>
</evidence>
<dbReference type="SMART" id="SM01235">
    <property type="entry name" value="Haem_bd"/>
    <property type="match status" value="1"/>
</dbReference>
<sequence>MKILKKTAIILLVVFVAIQFFRPAQNISNGNHTKQFISETNPSETVKVILEQTCYDCHSDNTNYPWYNNVAPVSFWMSDHIKDGKKHLNFSEWQSYSNKKKDHKLEEVIETLDTSEMPLKEYTWTHKQAKLTEKQKGLVKEWVQRSRALYQLETLQ</sequence>
<dbReference type="Pfam" id="PF14376">
    <property type="entry name" value="Haem_bd"/>
    <property type="match status" value="1"/>
</dbReference>
<dbReference type="AlphaFoldDB" id="A0A495EA21"/>
<organism evidence="3 4">
    <name type="scientific">Maribacter vaceletii</name>
    <dbReference type="NCBI Taxonomy" id="1206816"/>
    <lineage>
        <taxon>Bacteria</taxon>
        <taxon>Pseudomonadati</taxon>
        <taxon>Bacteroidota</taxon>
        <taxon>Flavobacteriia</taxon>
        <taxon>Flavobacteriales</taxon>
        <taxon>Flavobacteriaceae</taxon>
        <taxon>Maribacter</taxon>
    </lineage>
</organism>
<protein>
    <submittedName>
        <fullName evidence="3">Heme-binding protein</fullName>
    </submittedName>
</protein>
<dbReference type="EMBL" id="RBIQ01000008">
    <property type="protein sequence ID" value="RKR13449.1"/>
    <property type="molecule type" value="Genomic_DNA"/>
</dbReference>
<dbReference type="Proteomes" id="UP000269412">
    <property type="component" value="Unassembled WGS sequence"/>
</dbReference>
<comment type="caution">
    <text evidence="3">The sequence shown here is derived from an EMBL/GenBank/DDBJ whole genome shotgun (WGS) entry which is preliminary data.</text>
</comment>
<dbReference type="RefSeq" id="WP_121067891.1">
    <property type="nucleotide sequence ID" value="NZ_RBIQ01000008.1"/>
</dbReference>
<dbReference type="OrthoDB" id="196738at2"/>
<gene>
    <name evidence="3" type="ORF">CLV91_2168</name>
</gene>
<dbReference type="InterPro" id="IPR025992">
    <property type="entry name" value="Haem-bd"/>
</dbReference>